<gene>
    <name evidence="1" type="ORF">LCGC14_0810130</name>
</gene>
<organism evidence="1">
    <name type="scientific">marine sediment metagenome</name>
    <dbReference type="NCBI Taxonomy" id="412755"/>
    <lineage>
        <taxon>unclassified sequences</taxon>
        <taxon>metagenomes</taxon>
        <taxon>ecological metagenomes</taxon>
    </lineage>
</organism>
<accession>A0A0F9Q765</accession>
<name>A0A0F9Q765_9ZZZZ</name>
<dbReference type="AlphaFoldDB" id="A0A0F9Q765"/>
<protein>
    <submittedName>
        <fullName evidence="1">Uncharacterized protein</fullName>
    </submittedName>
</protein>
<comment type="caution">
    <text evidence="1">The sequence shown here is derived from an EMBL/GenBank/DDBJ whole genome shotgun (WGS) entry which is preliminary data.</text>
</comment>
<dbReference type="EMBL" id="LAZR01002227">
    <property type="protein sequence ID" value="KKN32822.1"/>
    <property type="molecule type" value="Genomic_DNA"/>
</dbReference>
<sequence length="123" mass="13712">MTKKRKIFILPKQWAYPFTSAFRVFERTLNPAFVFKLRCTACPGEGTDIGFVMSVKNPKAIIGLECKKCLQTVKFESPIDPDADDFPARLLTKPTTALSSDGEPAKGDQLDAEGYIELMFGDE</sequence>
<proteinExistence type="predicted"/>
<reference evidence="1" key="1">
    <citation type="journal article" date="2015" name="Nature">
        <title>Complex archaea that bridge the gap between prokaryotes and eukaryotes.</title>
        <authorList>
            <person name="Spang A."/>
            <person name="Saw J.H."/>
            <person name="Jorgensen S.L."/>
            <person name="Zaremba-Niedzwiedzka K."/>
            <person name="Martijn J."/>
            <person name="Lind A.E."/>
            <person name="van Eijk R."/>
            <person name="Schleper C."/>
            <person name="Guy L."/>
            <person name="Ettema T.J."/>
        </authorList>
    </citation>
    <scope>NUCLEOTIDE SEQUENCE</scope>
</reference>
<evidence type="ECO:0000313" key="1">
    <source>
        <dbReference type="EMBL" id="KKN32822.1"/>
    </source>
</evidence>